<gene>
    <name evidence="6" type="ORF">BDP27DRAFT_505700</name>
</gene>
<evidence type="ECO:0000313" key="7">
    <source>
        <dbReference type="Proteomes" id="UP000772434"/>
    </source>
</evidence>
<comment type="caution">
    <text evidence="6">The sequence shown here is derived from an EMBL/GenBank/DDBJ whole genome shotgun (WGS) entry which is preliminary data.</text>
</comment>
<evidence type="ECO:0000256" key="5">
    <source>
        <dbReference type="SAM" id="Phobius"/>
    </source>
</evidence>
<dbReference type="PANTHER" id="PTHR42723">
    <property type="entry name" value="CHLOROPHYLL SYNTHASE"/>
    <property type="match status" value="1"/>
</dbReference>
<name>A0A9P5P6Y5_9AGAR</name>
<dbReference type="EMBL" id="JADNRY010000304">
    <property type="protein sequence ID" value="KAF9059406.1"/>
    <property type="molecule type" value="Genomic_DNA"/>
</dbReference>
<feature type="transmembrane region" description="Helical" evidence="5">
    <location>
        <begin position="81"/>
        <end position="104"/>
    </location>
</feature>
<feature type="transmembrane region" description="Helical" evidence="5">
    <location>
        <begin position="242"/>
        <end position="260"/>
    </location>
</feature>
<dbReference type="Gene3D" id="1.10.357.140">
    <property type="entry name" value="UbiA prenyltransferase"/>
    <property type="match status" value="1"/>
</dbReference>
<protein>
    <submittedName>
        <fullName evidence="6">Uncharacterized protein</fullName>
    </submittedName>
</protein>
<dbReference type="InterPro" id="IPR000537">
    <property type="entry name" value="UbiA_prenyltransferase"/>
</dbReference>
<accession>A0A9P5P6Y5</accession>
<dbReference type="InterPro" id="IPR044878">
    <property type="entry name" value="UbiA_sf"/>
</dbReference>
<dbReference type="CDD" id="cd13965">
    <property type="entry name" value="PT_UbiA_3"/>
    <property type="match status" value="1"/>
</dbReference>
<comment type="subcellular location">
    <subcellularLocation>
        <location evidence="1">Membrane</location>
        <topology evidence="1">Multi-pass membrane protein</topology>
    </subcellularLocation>
</comment>
<dbReference type="OrthoDB" id="434972at2759"/>
<evidence type="ECO:0000256" key="3">
    <source>
        <dbReference type="ARBA" id="ARBA00022989"/>
    </source>
</evidence>
<dbReference type="AlphaFoldDB" id="A0A9P5P6Y5"/>
<organism evidence="6 7">
    <name type="scientific">Rhodocollybia butyracea</name>
    <dbReference type="NCBI Taxonomy" id="206335"/>
    <lineage>
        <taxon>Eukaryota</taxon>
        <taxon>Fungi</taxon>
        <taxon>Dikarya</taxon>
        <taxon>Basidiomycota</taxon>
        <taxon>Agaricomycotina</taxon>
        <taxon>Agaricomycetes</taxon>
        <taxon>Agaricomycetidae</taxon>
        <taxon>Agaricales</taxon>
        <taxon>Marasmiineae</taxon>
        <taxon>Omphalotaceae</taxon>
        <taxon>Rhodocollybia</taxon>
    </lineage>
</organism>
<feature type="transmembrane region" description="Helical" evidence="5">
    <location>
        <begin position="21"/>
        <end position="38"/>
    </location>
</feature>
<keyword evidence="3 5" id="KW-1133">Transmembrane helix</keyword>
<proteinExistence type="predicted"/>
<keyword evidence="2 5" id="KW-0812">Transmembrane</keyword>
<dbReference type="Pfam" id="PF01040">
    <property type="entry name" value="UbiA"/>
    <property type="match status" value="1"/>
</dbReference>
<evidence type="ECO:0000256" key="4">
    <source>
        <dbReference type="ARBA" id="ARBA00023136"/>
    </source>
</evidence>
<reference evidence="6" key="1">
    <citation type="submission" date="2020-11" db="EMBL/GenBank/DDBJ databases">
        <authorList>
            <consortium name="DOE Joint Genome Institute"/>
            <person name="Ahrendt S."/>
            <person name="Riley R."/>
            <person name="Andreopoulos W."/>
            <person name="Labutti K."/>
            <person name="Pangilinan J."/>
            <person name="Ruiz-Duenas F.J."/>
            <person name="Barrasa J.M."/>
            <person name="Sanchez-Garcia M."/>
            <person name="Camarero S."/>
            <person name="Miyauchi S."/>
            <person name="Serrano A."/>
            <person name="Linde D."/>
            <person name="Babiker R."/>
            <person name="Drula E."/>
            <person name="Ayuso-Fernandez I."/>
            <person name="Pacheco R."/>
            <person name="Padilla G."/>
            <person name="Ferreira P."/>
            <person name="Barriuso J."/>
            <person name="Kellner H."/>
            <person name="Castanera R."/>
            <person name="Alfaro M."/>
            <person name="Ramirez L."/>
            <person name="Pisabarro A.G."/>
            <person name="Kuo A."/>
            <person name="Tritt A."/>
            <person name="Lipzen A."/>
            <person name="He G."/>
            <person name="Yan M."/>
            <person name="Ng V."/>
            <person name="Cullen D."/>
            <person name="Martin F."/>
            <person name="Rosso M.-N."/>
            <person name="Henrissat B."/>
            <person name="Hibbett D."/>
            <person name="Martinez A.T."/>
            <person name="Grigoriev I.V."/>
        </authorList>
    </citation>
    <scope>NUCLEOTIDE SEQUENCE</scope>
    <source>
        <strain evidence="6">AH 40177</strain>
    </source>
</reference>
<feature type="transmembrane region" description="Helical" evidence="5">
    <location>
        <begin position="208"/>
        <end position="230"/>
    </location>
</feature>
<dbReference type="GO" id="GO:0016020">
    <property type="term" value="C:membrane"/>
    <property type="evidence" value="ECO:0007669"/>
    <property type="project" value="UniProtKB-SubCell"/>
</dbReference>
<dbReference type="GO" id="GO:0016765">
    <property type="term" value="F:transferase activity, transferring alkyl or aryl (other than methyl) groups"/>
    <property type="evidence" value="ECO:0007669"/>
    <property type="project" value="InterPro"/>
</dbReference>
<evidence type="ECO:0000313" key="6">
    <source>
        <dbReference type="EMBL" id="KAF9059406.1"/>
    </source>
</evidence>
<keyword evidence="7" id="KW-1185">Reference proteome</keyword>
<evidence type="ECO:0000256" key="1">
    <source>
        <dbReference type="ARBA" id="ARBA00004141"/>
    </source>
</evidence>
<feature type="transmembrane region" description="Helical" evidence="5">
    <location>
        <begin position="116"/>
        <end position="134"/>
    </location>
</feature>
<keyword evidence="4 5" id="KW-0472">Membrane</keyword>
<dbReference type="PANTHER" id="PTHR42723:SF1">
    <property type="entry name" value="CHLOROPHYLL SYNTHASE, CHLOROPLASTIC"/>
    <property type="match status" value="1"/>
</dbReference>
<dbReference type="InterPro" id="IPR050475">
    <property type="entry name" value="Prenyltransferase_related"/>
</dbReference>
<sequence>MQFFETCYTFFLFIRSDIKTTLIPALFWLLIHLLQFNFSNQLVSIDEDKQNKAYRPLPSCRISVDVVRDLRLYSKALCLGVSLHFGSIVFGASLASLLLTLICNEANGAQLGVAKNLLTAGGISMFMLGTLSVLGQDQPLQDNGALHTVIVNSMVMATTVHAQDFRDVHGDVKAGRNTFPISMPKISRYSMPISLSLWAWFFNANWHFGPGIASTFFMFSVYVGMRYIWLTSVDDDILSYRWYNVWMSVCFCIPGMHYHATHWIETAAVIDL</sequence>
<dbReference type="Proteomes" id="UP000772434">
    <property type="component" value="Unassembled WGS sequence"/>
</dbReference>
<evidence type="ECO:0000256" key="2">
    <source>
        <dbReference type="ARBA" id="ARBA00022692"/>
    </source>
</evidence>